<reference evidence="1" key="1">
    <citation type="journal article" date="2022" name="bioRxiv">
        <title>Thiovibrio frasassiensisgen. nov., sp. nov., an autotrophic, elemental sulfur disproportionating bacterium isolated from sulfidic karst sediment, and proposal of Thiovibrionaceae fam. nov.</title>
        <authorList>
            <person name="Aronson H."/>
            <person name="Thomas C."/>
            <person name="Bhattacharyya M."/>
            <person name="Eckstein S."/>
            <person name="Jensen S."/>
            <person name="Barco R."/>
            <person name="Macalady J."/>
            <person name="Amend J."/>
        </authorList>
    </citation>
    <scope>NUCLEOTIDE SEQUENCE</scope>
    <source>
        <strain evidence="1">RS19-109</strain>
    </source>
</reference>
<dbReference type="Proteomes" id="UP001154240">
    <property type="component" value="Unassembled WGS sequence"/>
</dbReference>
<dbReference type="Pfam" id="PF11171">
    <property type="entry name" value="DUF2958"/>
    <property type="match status" value="1"/>
</dbReference>
<reference evidence="1" key="2">
    <citation type="submission" date="2022-10" db="EMBL/GenBank/DDBJ databases">
        <authorList>
            <person name="Aronson H.S."/>
        </authorList>
    </citation>
    <scope>NUCLEOTIDE SEQUENCE</scope>
    <source>
        <strain evidence="1">RS19-109</strain>
    </source>
</reference>
<protein>
    <submittedName>
        <fullName evidence="1">DUF2958 domain-containing protein</fullName>
    </submittedName>
</protein>
<evidence type="ECO:0000313" key="2">
    <source>
        <dbReference type="Proteomes" id="UP001154240"/>
    </source>
</evidence>
<evidence type="ECO:0000313" key="1">
    <source>
        <dbReference type="EMBL" id="MDG4475371.1"/>
    </source>
</evidence>
<organism evidence="1 2">
    <name type="scientific">Thiovibrio frasassiensis</name>
    <dbReference type="NCBI Taxonomy" id="2984131"/>
    <lineage>
        <taxon>Bacteria</taxon>
        <taxon>Pseudomonadati</taxon>
        <taxon>Thermodesulfobacteriota</taxon>
        <taxon>Desulfobulbia</taxon>
        <taxon>Desulfobulbales</taxon>
        <taxon>Thiovibrionaceae</taxon>
        <taxon>Thiovibrio</taxon>
    </lineage>
</organism>
<accession>A0A9X4RKU2</accession>
<sequence>MWNEPTEKDLVALPRIYETESIAIDEKIIHMHFFIGACDWYAAEYDGEDKFFGYVILNGDLDCAEWGYFSLEELKSIKVKGWAEIDRDLYWKTRPFGEVMKERS</sequence>
<keyword evidence="2" id="KW-1185">Reference proteome</keyword>
<dbReference type="EMBL" id="JAPHEH010000001">
    <property type="protein sequence ID" value="MDG4475371.1"/>
    <property type="molecule type" value="Genomic_DNA"/>
</dbReference>
<gene>
    <name evidence="1" type="ORF">OLX77_04250</name>
</gene>
<comment type="caution">
    <text evidence="1">The sequence shown here is derived from an EMBL/GenBank/DDBJ whole genome shotgun (WGS) entry which is preliminary data.</text>
</comment>
<dbReference type="InterPro" id="IPR021341">
    <property type="entry name" value="DUF2958"/>
</dbReference>
<name>A0A9X4RKU2_9BACT</name>
<dbReference type="AlphaFoldDB" id="A0A9X4RKU2"/>
<dbReference type="RefSeq" id="WP_307632344.1">
    <property type="nucleotide sequence ID" value="NZ_JAPHEH010000001.1"/>
</dbReference>
<proteinExistence type="predicted"/>